<evidence type="ECO:0000256" key="1">
    <source>
        <dbReference type="ARBA" id="ARBA00004141"/>
    </source>
</evidence>
<evidence type="ECO:0000313" key="7">
    <source>
        <dbReference type="EMBL" id="BAO80182.1"/>
    </source>
</evidence>
<accession>A0A060NGS3</accession>
<gene>
    <name evidence="7" type="ORF">SRAA_0328</name>
</gene>
<feature type="transmembrane region" description="Helical" evidence="5">
    <location>
        <begin position="143"/>
        <end position="161"/>
    </location>
</feature>
<organism evidence="7 8">
    <name type="scientific">Serpentinimonas raichei</name>
    <dbReference type="NCBI Taxonomy" id="1458425"/>
    <lineage>
        <taxon>Bacteria</taxon>
        <taxon>Pseudomonadati</taxon>
        <taxon>Pseudomonadota</taxon>
        <taxon>Betaproteobacteria</taxon>
        <taxon>Burkholderiales</taxon>
        <taxon>Comamonadaceae</taxon>
        <taxon>Serpentinimonas</taxon>
    </lineage>
</organism>
<feature type="transmembrane region" description="Helical" evidence="5">
    <location>
        <begin position="190"/>
        <end position="206"/>
    </location>
</feature>
<feature type="domain" description="O-antigen ligase-related" evidence="6">
    <location>
        <begin position="174"/>
        <end position="325"/>
    </location>
</feature>
<feature type="transmembrane region" description="Helical" evidence="5">
    <location>
        <begin position="6"/>
        <end position="32"/>
    </location>
</feature>
<keyword evidence="2 5" id="KW-0812">Transmembrane</keyword>
<dbReference type="EMBL" id="AP014568">
    <property type="protein sequence ID" value="BAO80182.1"/>
    <property type="molecule type" value="Genomic_DNA"/>
</dbReference>
<feature type="transmembrane region" description="Helical" evidence="5">
    <location>
        <begin position="168"/>
        <end position="184"/>
    </location>
</feature>
<dbReference type="PANTHER" id="PTHR37422">
    <property type="entry name" value="TEICHURONIC ACID BIOSYNTHESIS PROTEIN TUAE"/>
    <property type="match status" value="1"/>
</dbReference>
<keyword evidence="3 5" id="KW-1133">Transmembrane helix</keyword>
<comment type="subcellular location">
    <subcellularLocation>
        <location evidence="1">Membrane</location>
        <topology evidence="1">Multi-pass membrane protein</topology>
    </subcellularLocation>
</comment>
<dbReference type="KEGG" id="cbaa:SRAA_0328"/>
<dbReference type="Proteomes" id="UP000067461">
    <property type="component" value="Chromosome"/>
</dbReference>
<feature type="transmembrane region" description="Helical" evidence="5">
    <location>
        <begin position="99"/>
        <end position="123"/>
    </location>
</feature>
<dbReference type="InterPro" id="IPR051533">
    <property type="entry name" value="WaaL-like"/>
</dbReference>
<keyword evidence="4 5" id="KW-0472">Membrane</keyword>
<evidence type="ECO:0000313" key="8">
    <source>
        <dbReference type="Proteomes" id="UP000067461"/>
    </source>
</evidence>
<sequence length="393" mass="43275">MAYLAAALGFLTFMPIGLAYLGLLGLLLALLLNKTHWQPRWQQLRPWLWLVGLPLLWAMLVLATQGWHEDSATRLFHLVRVALLLCIGLALLPRERWLALYGLMAGAVFAAAVMLLNQVWALPDWAIWRAMLTVTGNSSSQKFIMLAVAAAAALWLGLQAGLDWRRRLPWLLAAALFATVVAALSISRNAHLVLLFLPCVVLALRYRGWRVRAVGLLLLLAGAAAVWQLSPTLQPRFEAAAQEMQHFAATGELGGSASVRWRMYQRAWQGMSEQPLLGTGLGSWLPLWRAEMADENPAMAEINNPHNDWLLTGMEKGVPALLLLLALLLALGWHSARHSRGDALAGVAHLLVWTVFITALVNAPLRDANLGLSMLWLLAAFAAGQRSSEAKWD</sequence>
<evidence type="ECO:0000259" key="6">
    <source>
        <dbReference type="Pfam" id="PF04932"/>
    </source>
</evidence>
<dbReference type="PANTHER" id="PTHR37422:SF23">
    <property type="entry name" value="TEICHURONIC ACID BIOSYNTHESIS PROTEIN TUAE"/>
    <property type="match status" value="1"/>
</dbReference>
<feature type="transmembrane region" description="Helical" evidence="5">
    <location>
        <begin position="317"/>
        <end position="336"/>
    </location>
</feature>
<evidence type="ECO:0000256" key="3">
    <source>
        <dbReference type="ARBA" id="ARBA00022989"/>
    </source>
</evidence>
<reference evidence="7 8" key="1">
    <citation type="journal article" date="2014" name="Nat. Commun.">
        <title>Physiological and genomic features of highly alkaliphilic hydrogen-utilizing Betaproteobacteria from a continental serpentinizing site.</title>
        <authorList>
            <person name="Suzuki S."/>
            <person name="Kuenen J.G."/>
            <person name="Schipper K."/>
            <person name="van der Velde S."/>
            <person name="Ishii S."/>
            <person name="Wu A."/>
            <person name="Sorokin D.Y."/>
            <person name="Tenney A."/>
            <person name="Meng X.Y."/>
            <person name="Morrill P.L."/>
            <person name="Kamagata Y."/>
            <person name="Muyzer G."/>
            <person name="Nealson K.H."/>
        </authorList>
    </citation>
    <scope>NUCLEOTIDE SEQUENCE [LARGE SCALE GENOMIC DNA]</scope>
    <source>
        <strain evidence="7 8">A1</strain>
    </source>
</reference>
<dbReference type="GO" id="GO:0016020">
    <property type="term" value="C:membrane"/>
    <property type="evidence" value="ECO:0007669"/>
    <property type="project" value="UniProtKB-SubCell"/>
</dbReference>
<dbReference type="STRING" id="1458425.SRAA_0328"/>
<proteinExistence type="predicted"/>
<name>A0A060NGS3_9BURK</name>
<keyword evidence="7" id="KW-0436">Ligase</keyword>
<feature type="transmembrane region" description="Helical" evidence="5">
    <location>
        <begin position="75"/>
        <end position="92"/>
    </location>
</feature>
<evidence type="ECO:0000256" key="2">
    <source>
        <dbReference type="ARBA" id="ARBA00022692"/>
    </source>
</evidence>
<feature type="transmembrane region" description="Helical" evidence="5">
    <location>
        <begin position="343"/>
        <end position="362"/>
    </location>
</feature>
<protein>
    <submittedName>
        <fullName evidence="7">Lipid A core-O-antigen ligase and related enzymes</fullName>
    </submittedName>
</protein>
<dbReference type="AlphaFoldDB" id="A0A060NGS3"/>
<evidence type="ECO:0000256" key="4">
    <source>
        <dbReference type="ARBA" id="ARBA00023136"/>
    </source>
</evidence>
<dbReference type="Pfam" id="PF04932">
    <property type="entry name" value="Wzy_C"/>
    <property type="match status" value="1"/>
</dbReference>
<keyword evidence="8" id="KW-1185">Reference proteome</keyword>
<feature type="transmembrane region" description="Helical" evidence="5">
    <location>
        <begin position="213"/>
        <end position="230"/>
    </location>
</feature>
<dbReference type="HOGENOM" id="CLU_679611_0_0_4"/>
<evidence type="ECO:0000256" key="5">
    <source>
        <dbReference type="SAM" id="Phobius"/>
    </source>
</evidence>
<dbReference type="GO" id="GO:0016874">
    <property type="term" value="F:ligase activity"/>
    <property type="evidence" value="ECO:0007669"/>
    <property type="project" value="UniProtKB-KW"/>
</dbReference>
<feature type="transmembrane region" description="Helical" evidence="5">
    <location>
        <begin position="44"/>
        <end position="63"/>
    </location>
</feature>
<dbReference type="InterPro" id="IPR007016">
    <property type="entry name" value="O-antigen_ligase-rel_domated"/>
</dbReference>